<sequence>MEDAIETEFLIVGAGPAGASLACFLTMHGLKGIMISAASSTATTPRAHITNAAALECLRDLGLEEEIIRQANKGECLSHMRWCYSMAGEEFARVYSFGAGPGNMGDFESASPCRHLDLPQTLMEPILVRHATTNGFTARFQTSLLSFTEPAPEEPEGKIAALVRDEVTNREYRIRTKYLFGADGARSAIVKQLGLPLSSGPGGGTMINVLVRADLAHLMEHRQGNLHWVMQPEREAVTDFGVACIVRMVKPWHEWLFIMAASPSFDPRVKVSDEAYTQRIREFIGDDTPVEILHTSPWQVNEKFAERYSKGNVFCLGDAVHRHPPHAGLGSNTCIQDAYNLAWKVAYVSKGRAGPSLLDTYNTERQPVGQGIVKRANDAFRDNKPIWEALGMSPLGSGATVLAELRSPGPEGRARRVKLREAAVHVEREVNGLGHEMNQQYAGAGVYTADEEAPFAYTNKAALDPVLHHQPSTYPGRRVPHVWLNKALPEKRISTIDLTGHGAFTLLTGHGGAPWKEAAQTVSDMLGVTIKAYSIGFRQDWEDVYLQWGDLRSVEESGAVLVRPDRVVAWRAQDLSPDGSTADCEERLAKVMKSILGLDTIRSAKHVVVRNGTNGTTTVGV</sequence>
<dbReference type="InterPro" id="IPR036188">
    <property type="entry name" value="FAD/NAD-bd_sf"/>
</dbReference>
<protein>
    <submittedName>
        <fullName evidence="5">FAD binding domain-containing protein</fullName>
    </submittedName>
</protein>
<feature type="domain" description="FAD-binding" evidence="4">
    <location>
        <begin position="6"/>
        <end position="376"/>
    </location>
</feature>
<accession>A0AA39ZVY5</accession>
<keyword evidence="3" id="KW-0560">Oxidoreductase</keyword>
<keyword evidence="1" id="KW-0285">Flavoprotein</keyword>
<evidence type="ECO:0000313" key="6">
    <source>
        <dbReference type="Proteomes" id="UP001172102"/>
    </source>
</evidence>
<proteinExistence type="predicted"/>
<evidence type="ECO:0000313" key="5">
    <source>
        <dbReference type="EMBL" id="KAK0704653.1"/>
    </source>
</evidence>
<name>A0AA39ZVY5_9PEZI</name>
<evidence type="ECO:0000256" key="1">
    <source>
        <dbReference type="ARBA" id="ARBA00022630"/>
    </source>
</evidence>
<keyword evidence="2" id="KW-0274">FAD</keyword>
<comment type="caution">
    <text evidence="5">The sequence shown here is derived from an EMBL/GenBank/DDBJ whole genome shotgun (WGS) entry which is preliminary data.</text>
</comment>
<dbReference type="InterPro" id="IPR002938">
    <property type="entry name" value="FAD-bd"/>
</dbReference>
<keyword evidence="6" id="KW-1185">Reference proteome</keyword>
<gene>
    <name evidence="5" type="ORF">B0H67DRAFT_499246</name>
</gene>
<dbReference type="EMBL" id="JAUKUA010000007">
    <property type="protein sequence ID" value="KAK0704653.1"/>
    <property type="molecule type" value="Genomic_DNA"/>
</dbReference>
<evidence type="ECO:0000259" key="4">
    <source>
        <dbReference type="Pfam" id="PF01494"/>
    </source>
</evidence>
<dbReference type="Pfam" id="PF01494">
    <property type="entry name" value="FAD_binding_3"/>
    <property type="match status" value="1"/>
</dbReference>
<reference evidence="5" key="1">
    <citation type="submission" date="2023-06" db="EMBL/GenBank/DDBJ databases">
        <title>Genome-scale phylogeny and comparative genomics of the fungal order Sordariales.</title>
        <authorList>
            <consortium name="Lawrence Berkeley National Laboratory"/>
            <person name="Hensen N."/>
            <person name="Bonometti L."/>
            <person name="Westerberg I."/>
            <person name="Brannstrom I.O."/>
            <person name="Guillou S."/>
            <person name="Cros-Aarteil S."/>
            <person name="Calhoun S."/>
            <person name="Haridas S."/>
            <person name="Kuo A."/>
            <person name="Mondo S."/>
            <person name="Pangilinan J."/>
            <person name="Riley R."/>
            <person name="Labutti K."/>
            <person name="Andreopoulos B."/>
            <person name="Lipzen A."/>
            <person name="Chen C."/>
            <person name="Yanf M."/>
            <person name="Daum C."/>
            <person name="Ng V."/>
            <person name="Clum A."/>
            <person name="Steindorff A."/>
            <person name="Ohm R."/>
            <person name="Martin F."/>
            <person name="Silar P."/>
            <person name="Natvig D."/>
            <person name="Lalanne C."/>
            <person name="Gautier V."/>
            <person name="Ament-Velasquez S.L."/>
            <person name="Kruys A."/>
            <person name="Hutchinson M.I."/>
            <person name="Powell A.J."/>
            <person name="Barry K."/>
            <person name="Miller A.N."/>
            <person name="Grigoriev I.V."/>
            <person name="Debuchy R."/>
            <person name="Gladieux P."/>
            <person name="Thoren M.H."/>
            <person name="Johannesson H."/>
        </authorList>
    </citation>
    <scope>NUCLEOTIDE SEQUENCE</scope>
    <source>
        <strain evidence="5">SMH4607-1</strain>
    </source>
</reference>
<evidence type="ECO:0000256" key="3">
    <source>
        <dbReference type="ARBA" id="ARBA00023002"/>
    </source>
</evidence>
<dbReference type="Proteomes" id="UP001172102">
    <property type="component" value="Unassembled WGS sequence"/>
</dbReference>
<dbReference type="GO" id="GO:0016709">
    <property type="term" value="F:oxidoreductase activity, acting on paired donors, with incorporation or reduction of molecular oxygen, NAD(P)H as one donor, and incorporation of one atom of oxygen"/>
    <property type="evidence" value="ECO:0007669"/>
    <property type="project" value="UniProtKB-ARBA"/>
</dbReference>
<dbReference type="InterPro" id="IPR050641">
    <property type="entry name" value="RIFMO-like"/>
</dbReference>
<dbReference type="PRINTS" id="PR00420">
    <property type="entry name" value="RNGMNOXGNASE"/>
</dbReference>
<dbReference type="AlphaFoldDB" id="A0AA39ZVY5"/>
<dbReference type="Gene3D" id="3.40.30.120">
    <property type="match status" value="1"/>
</dbReference>
<dbReference type="PANTHER" id="PTHR43004">
    <property type="entry name" value="TRK SYSTEM POTASSIUM UPTAKE PROTEIN"/>
    <property type="match status" value="1"/>
</dbReference>
<dbReference type="Gene3D" id="3.50.50.60">
    <property type="entry name" value="FAD/NAD(P)-binding domain"/>
    <property type="match status" value="1"/>
</dbReference>
<dbReference type="PANTHER" id="PTHR43004:SF8">
    <property type="entry name" value="FAD-BINDING DOMAIN-CONTAINING PROTEIN-RELATED"/>
    <property type="match status" value="1"/>
</dbReference>
<evidence type="ECO:0000256" key="2">
    <source>
        <dbReference type="ARBA" id="ARBA00022827"/>
    </source>
</evidence>
<dbReference type="SUPFAM" id="SSF51905">
    <property type="entry name" value="FAD/NAD(P)-binding domain"/>
    <property type="match status" value="1"/>
</dbReference>
<dbReference type="Pfam" id="PF21274">
    <property type="entry name" value="Rng_hyd_C"/>
    <property type="match status" value="1"/>
</dbReference>
<dbReference type="GO" id="GO:0071949">
    <property type="term" value="F:FAD binding"/>
    <property type="evidence" value="ECO:0007669"/>
    <property type="project" value="InterPro"/>
</dbReference>
<organism evidence="5 6">
    <name type="scientific">Lasiosphaeris hirsuta</name>
    <dbReference type="NCBI Taxonomy" id="260670"/>
    <lineage>
        <taxon>Eukaryota</taxon>
        <taxon>Fungi</taxon>
        <taxon>Dikarya</taxon>
        <taxon>Ascomycota</taxon>
        <taxon>Pezizomycotina</taxon>
        <taxon>Sordariomycetes</taxon>
        <taxon>Sordariomycetidae</taxon>
        <taxon>Sordariales</taxon>
        <taxon>Lasiosphaeriaceae</taxon>
        <taxon>Lasiosphaeris</taxon>
    </lineage>
</organism>
<dbReference type="Gene3D" id="3.30.9.10">
    <property type="entry name" value="D-Amino Acid Oxidase, subunit A, domain 2"/>
    <property type="match status" value="1"/>
</dbReference>